<dbReference type="Pfam" id="PF00931">
    <property type="entry name" value="NB-ARC"/>
    <property type="match status" value="1"/>
</dbReference>
<reference evidence="5 6" key="1">
    <citation type="submission" date="2019-10" db="EMBL/GenBank/DDBJ databases">
        <title>Nonomuraea sp. nov., isolated from Phyllanthus amarus.</title>
        <authorList>
            <person name="Klykleung N."/>
            <person name="Tanasupawat S."/>
        </authorList>
    </citation>
    <scope>NUCLEOTIDE SEQUENCE [LARGE SCALE GENOMIC DNA]</scope>
    <source>
        <strain evidence="5 6">PA1-10</strain>
    </source>
</reference>
<evidence type="ECO:0000256" key="2">
    <source>
        <dbReference type="ARBA" id="ARBA00023015"/>
    </source>
</evidence>
<dbReference type="InterPro" id="IPR001867">
    <property type="entry name" value="OmpR/PhoB-type_DNA-bd"/>
</dbReference>
<keyword evidence="4" id="KW-0804">Transcription</keyword>
<dbReference type="InterPro" id="IPR051677">
    <property type="entry name" value="AfsR-DnrI-RedD_regulator"/>
</dbReference>
<comment type="similarity">
    <text evidence="1">Belongs to the AfsR/DnrI/RedD regulatory family.</text>
</comment>
<dbReference type="CDD" id="cd15831">
    <property type="entry name" value="BTAD"/>
    <property type="match status" value="1"/>
</dbReference>
<dbReference type="GO" id="GO:0043531">
    <property type="term" value="F:ADP binding"/>
    <property type="evidence" value="ECO:0007669"/>
    <property type="project" value="InterPro"/>
</dbReference>
<dbReference type="GO" id="GO:0000160">
    <property type="term" value="P:phosphorelay signal transduction system"/>
    <property type="evidence" value="ECO:0007669"/>
    <property type="project" value="InterPro"/>
</dbReference>
<dbReference type="SMART" id="SM01043">
    <property type="entry name" value="BTAD"/>
    <property type="match status" value="1"/>
</dbReference>
<dbReference type="GO" id="GO:0003677">
    <property type="term" value="F:DNA binding"/>
    <property type="evidence" value="ECO:0007669"/>
    <property type="project" value="UniProtKB-UniRule"/>
</dbReference>
<dbReference type="InterPro" id="IPR016032">
    <property type="entry name" value="Sig_transdc_resp-reg_C-effctor"/>
</dbReference>
<organism evidence="5 6">
    <name type="scientific">Nonomuraea phyllanthi</name>
    <dbReference type="NCBI Taxonomy" id="2219224"/>
    <lineage>
        <taxon>Bacteria</taxon>
        <taxon>Bacillati</taxon>
        <taxon>Actinomycetota</taxon>
        <taxon>Actinomycetes</taxon>
        <taxon>Streptosporangiales</taxon>
        <taxon>Streptosporangiaceae</taxon>
        <taxon>Nonomuraea</taxon>
    </lineage>
</organism>
<evidence type="ECO:0000313" key="6">
    <source>
        <dbReference type="Proteomes" id="UP000312512"/>
    </source>
</evidence>
<dbReference type="SMART" id="SM00862">
    <property type="entry name" value="Trans_reg_C"/>
    <property type="match status" value="1"/>
</dbReference>
<dbReference type="InterPro" id="IPR027417">
    <property type="entry name" value="P-loop_NTPase"/>
</dbReference>
<dbReference type="Pfam" id="PF13424">
    <property type="entry name" value="TPR_12"/>
    <property type="match status" value="2"/>
</dbReference>
<dbReference type="PROSITE" id="PS51755">
    <property type="entry name" value="OMPR_PHOB"/>
    <property type="match status" value="1"/>
</dbReference>
<sequence>MEYRILGPVDLWRDGRSFPIVGQKQRTLLAILVLKANQVVSHDRLLATLWGTEISVSGRKLLHNHLWSLRRLLSTPAHLSGTPAGYQLHVPPNGSDLALFTAGTRAARTSLAAGDALRAADQFREVLALWRGAALAGTRDELVLTEGAALEELRIAALASRIDADLALDRHTDLISELRHLVAEHPLQERLRGQLMTALHRSGRTAEALEEYRIGRRHLRQELGIDPGPDLNALHQELLTAKPVQAGKPGSVVTLRALLPRQLPADIVRFTGRGDSLRELDRILPDEPSAVTIAVITGAPGIGKTALATRWGHHHVSRFTDGQLYIDLHGHSPGEPVTSMQALHQLLYGLGVAQDAIPHGTAEREALYRSLLADRRLLLVLDNAAGAEQLRPLLPGSSRCKVVVTSRDSLRGLTATHDVHMLTLDVMSDDEAMALLTTILGDERVSHEKEALESLVRLCGCLPLALRLAAAHLLGQPSLSISDFVTAFVGQDRLTALDIEGDPRVGVRHAFRLSYEGLGATARRTFRMMGLHPGPNIGIDEIIVMAGEPRNDIGSALNALMNAHLISRDVSGRYVLHDLVWLFARELSDAHDSERLRLSALSRLFDWLLHAVKAAMNHIYPSTLSHTLRCPEPVHELPVFDGFDSASAWLELRYPMLLSTVDHAVRHGYNAHVWQLVELLDYFFYLRNRIDDWLAGLRTALEAVRQVKDQDGEGRILNALGMAHLMAGHVREGIDYQQHALDLSRTVGDPMGEAYSLYRIGYSRLWIGEFHQAIADSSGAVGLYRQLQNKRGQILATVALGIAYLRVGRLEEALSSLRECLAFDRADGNRSDEGYTLTLLGDVYDSLGDSAMALDCFEHAVRLNREIGQCRFEASALNGIGRVYRVQGRLAESLDLHLRALALIREGGDKTAECEILMDLGRCHLAVGDAHEALQTYTIARDIADDITDPYLQGLAQGALGEAHDRLGRRDEAACHFRMALDILAPMGVPQAEHIAERLR</sequence>
<evidence type="ECO:0000256" key="1">
    <source>
        <dbReference type="ARBA" id="ARBA00005820"/>
    </source>
</evidence>
<dbReference type="PROSITE" id="PS50005">
    <property type="entry name" value="TPR"/>
    <property type="match status" value="2"/>
</dbReference>
<keyword evidence="2" id="KW-0805">Transcription regulation</keyword>
<dbReference type="InterPro" id="IPR036388">
    <property type="entry name" value="WH-like_DNA-bd_sf"/>
</dbReference>
<dbReference type="AlphaFoldDB" id="A0A5C4V2L2"/>
<dbReference type="Gene3D" id="3.40.50.300">
    <property type="entry name" value="P-loop containing nucleotide triphosphate hydrolases"/>
    <property type="match status" value="1"/>
</dbReference>
<evidence type="ECO:0000313" key="5">
    <source>
        <dbReference type="EMBL" id="KAB8184305.1"/>
    </source>
</evidence>
<dbReference type="Proteomes" id="UP000312512">
    <property type="component" value="Unassembled WGS sequence"/>
</dbReference>
<dbReference type="Gene3D" id="1.10.10.10">
    <property type="entry name" value="Winged helix-like DNA-binding domain superfamily/Winged helix DNA-binding domain"/>
    <property type="match status" value="1"/>
</dbReference>
<evidence type="ECO:0000256" key="4">
    <source>
        <dbReference type="ARBA" id="ARBA00023163"/>
    </source>
</evidence>
<dbReference type="SMART" id="SM00028">
    <property type="entry name" value="TPR"/>
    <property type="match status" value="7"/>
</dbReference>
<dbReference type="SUPFAM" id="SSF48452">
    <property type="entry name" value="TPR-like"/>
    <property type="match status" value="3"/>
</dbReference>
<proteinExistence type="inferred from homology"/>
<dbReference type="SUPFAM" id="SSF46894">
    <property type="entry name" value="C-terminal effector domain of the bipartite response regulators"/>
    <property type="match status" value="1"/>
</dbReference>
<dbReference type="GO" id="GO:0006355">
    <property type="term" value="P:regulation of DNA-templated transcription"/>
    <property type="evidence" value="ECO:0007669"/>
    <property type="project" value="InterPro"/>
</dbReference>
<accession>A0A5C4V2L2</accession>
<dbReference type="InterPro" id="IPR011990">
    <property type="entry name" value="TPR-like_helical_dom_sf"/>
</dbReference>
<evidence type="ECO:0000256" key="3">
    <source>
        <dbReference type="ARBA" id="ARBA00023125"/>
    </source>
</evidence>
<dbReference type="Pfam" id="PF03704">
    <property type="entry name" value="BTAD"/>
    <property type="match status" value="1"/>
</dbReference>
<dbReference type="EMBL" id="VDLX02000033">
    <property type="protein sequence ID" value="KAB8184305.1"/>
    <property type="molecule type" value="Genomic_DNA"/>
</dbReference>
<dbReference type="RefSeq" id="WP_139637964.1">
    <property type="nucleotide sequence ID" value="NZ_VDLX02000033.1"/>
</dbReference>
<gene>
    <name evidence="5" type="ORF">FH608_048340</name>
</gene>
<protein>
    <submittedName>
        <fullName evidence="5">Tetratricopeptide repeat protein</fullName>
    </submittedName>
</protein>
<name>A0A5C4V2L2_9ACTN</name>
<dbReference type="InterPro" id="IPR005158">
    <property type="entry name" value="BTAD"/>
</dbReference>
<dbReference type="InterPro" id="IPR002182">
    <property type="entry name" value="NB-ARC"/>
</dbReference>
<comment type="caution">
    <text evidence="5">The sequence shown here is derived from an EMBL/GenBank/DDBJ whole genome shotgun (WGS) entry which is preliminary data.</text>
</comment>
<keyword evidence="3" id="KW-0238">DNA-binding</keyword>
<dbReference type="PANTHER" id="PTHR35807:SF1">
    <property type="entry name" value="TRANSCRIPTIONAL REGULATOR REDD"/>
    <property type="match status" value="1"/>
</dbReference>
<dbReference type="OrthoDB" id="5521887at2"/>
<keyword evidence="6" id="KW-1185">Reference proteome</keyword>
<dbReference type="SUPFAM" id="SSF52540">
    <property type="entry name" value="P-loop containing nucleoside triphosphate hydrolases"/>
    <property type="match status" value="1"/>
</dbReference>
<dbReference type="InterPro" id="IPR019734">
    <property type="entry name" value="TPR_rpt"/>
</dbReference>
<dbReference type="Gene3D" id="1.25.40.10">
    <property type="entry name" value="Tetratricopeptide repeat domain"/>
    <property type="match status" value="3"/>
</dbReference>
<dbReference type="PRINTS" id="PR00364">
    <property type="entry name" value="DISEASERSIST"/>
</dbReference>
<dbReference type="PANTHER" id="PTHR35807">
    <property type="entry name" value="TRANSCRIPTIONAL REGULATOR REDD-RELATED"/>
    <property type="match status" value="1"/>
</dbReference>